<gene>
    <name evidence="2" type="ORF">BJ322DRAFT_1107483</name>
</gene>
<dbReference type="AlphaFoldDB" id="A0A9P6HIK9"/>
<proteinExistence type="predicted"/>
<evidence type="ECO:0000259" key="1">
    <source>
        <dbReference type="Pfam" id="PF20231"/>
    </source>
</evidence>
<dbReference type="InterPro" id="IPR046496">
    <property type="entry name" value="DUF6589"/>
</dbReference>
<accession>A0A9P6HIK9</accession>
<reference evidence="2" key="2">
    <citation type="submission" date="2020-11" db="EMBL/GenBank/DDBJ databases">
        <authorList>
            <consortium name="DOE Joint Genome Institute"/>
            <person name="Kuo A."/>
            <person name="Miyauchi S."/>
            <person name="Kiss E."/>
            <person name="Drula E."/>
            <person name="Kohler A."/>
            <person name="Sanchez-Garcia M."/>
            <person name="Andreopoulos B."/>
            <person name="Barry K.W."/>
            <person name="Bonito G."/>
            <person name="Buee M."/>
            <person name="Carver A."/>
            <person name="Chen C."/>
            <person name="Cichocki N."/>
            <person name="Clum A."/>
            <person name="Culley D."/>
            <person name="Crous P.W."/>
            <person name="Fauchery L."/>
            <person name="Girlanda M."/>
            <person name="Hayes R."/>
            <person name="Keri Z."/>
            <person name="Labutti K."/>
            <person name="Lipzen A."/>
            <person name="Lombard V."/>
            <person name="Magnuson J."/>
            <person name="Maillard F."/>
            <person name="Morin E."/>
            <person name="Murat C."/>
            <person name="Nolan M."/>
            <person name="Ohm R."/>
            <person name="Pangilinan J."/>
            <person name="Pereira M."/>
            <person name="Perotto S."/>
            <person name="Peter M."/>
            <person name="Riley R."/>
            <person name="Sitrit Y."/>
            <person name="Stielow B."/>
            <person name="Szollosi G."/>
            <person name="Zifcakova L."/>
            <person name="Stursova M."/>
            <person name="Spatafora J.W."/>
            <person name="Tedersoo L."/>
            <person name="Vaario L.-M."/>
            <person name="Yamada A."/>
            <person name="Yan M."/>
            <person name="Wang P."/>
            <person name="Xu J."/>
            <person name="Bruns T."/>
            <person name="Baldrian P."/>
            <person name="Vilgalys R."/>
            <person name="Henrissat B."/>
            <person name="Grigoriev I.V."/>
            <person name="Hibbett D."/>
            <person name="Nagy L.G."/>
            <person name="Martin F.M."/>
        </authorList>
    </citation>
    <scope>NUCLEOTIDE SEQUENCE</scope>
    <source>
        <strain evidence="2">UH-Tt-Lm1</strain>
    </source>
</reference>
<keyword evidence="3" id="KW-1185">Reference proteome</keyword>
<name>A0A9P6HIK9_9AGAM</name>
<organism evidence="2 3">
    <name type="scientific">Thelephora terrestris</name>
    <dbReference type="NCBI Taxonomy" id="56493"/>
    <lineage>
        <taxon>Eukaryota</taxon>
        <taxon>Fungi</taxon>
        <taxon>Dikarya</taxon>
        <taxon>Basidiomycota</taxon>
        <taxon>Agaricomycotina</taxon>
        <taxon>Agaricomycetes</taxon>
        <taxon>Thelephorales</taxon>
        <taxon>Thelephoraceae</taxon>
        <taxon>Thelephora</taxon>
    </lineage>
</organism>
<dbReference type="OrthoDB" id="3251235at2759"/>
<protein>
    <recommendedName>
        <fullName evidence="1">DUF6589 domain-containing protein</fullName>
    </recommendedName>
</protein>
<dbReference type="Pfam" id="PF20231">
    <property type="entry name" value="DUF6589"/>
    <property type="match status" value="1"/>
</dbReference>
<comment type="caution">
    <text evidence="2">The sequence shown here is derived from an EMBL/GenBank/DDBJ whole genome shotgun (WGS) entry which is preliminary data.</text>
</comment>
<sequence length="774" mass="88869">MDLDEPGAKPDEPKGVQAHMTNRRNAIGGDDDLKTRVSAVLNAVTEDSVAKYQRSLLMNSVELPQILDRWKKSKSARTRLETHALNSVGGLIKKEMDMVVDHLRCAGEDLTEDNLASVTEEEMVLKLKPAAPTLWKILKTASQTGQQEKRNKSDRRKRLVFMICQLAFSRNHNANQFHKFLTVYLKACGLPAKALDTLSSLGLTMSQKWAFQGIDTLAEHANKELRRQIHDLKLLFLFSHDNINRQFRVFEQRVDRQTTFDSGTASTIYLIPGTENMRLDNRALQEQRKIGRANPITARDVVKLSMLGAERVTRQMEYKVLCFLLNSPDFDVDTYKHRGEVVLDPPPPVQELPCGRENQTIQYMLPTAHICESTYEGNDQVISETYKYLGLDSLEEMKETGLNRVIVWAGDQLTVSRLQGLVNFRSHDDNSFERMDYLIPSFGWFHLQMAFATSLHSQYYGKKGSYGFSHAFDIMGKKGLANTATQGTFHYAFEEALKEVATARFRDLWKQVAGVEELNELRDWEPDRLVVTAKKIYGGFASTSAVVELRSEEEDSQDQLLKQMAQFNRDLLEYLELDTAIKMGDVGRIEDMLPRLLLRFVGGRNNKYAIEVLELLQGLNREWSDNIKEFVRTRGWLVNNSGRRDGFYPIDLGQEHGVRDIKHTFDSAGPGVTWEYIKRISAAIPTLRKVKDHFQYHWNNYLRYGKHSSPTYENDITLLRASYNISEIHVKQKGEEALASGKVIQKWHKRRERNVSEKQLWSESESEDILFEIE</sequence>
<dbReference type="Proteomes" id="UP000736335">
    <property type="component" value="Unassembled WGS sequence"/>
</dbReference>
<dbReference type="EMBL" id="WIUZ02000005">
    <property type="protein sequence ID" value="KAF9787416.1"/>
    <property type="molecule type" value="Genomic_DNA"/>
</dbReference>
<feature type="domain" description="DUF6589" evidence="1">
    <location>
        <begin position="292"/>
        <end position="707"/>
    </location>
</feature>
<evidence type="ECO:0000313" key="3">
    <source>
        <dbReference type="Proteomes" id="UP000736335"/>
    </source>
</evidence>
<evidence type="ECO:0000313" key="2">
    <source>
        <dbReference type="EMBL" id="KAF9787416.1"/>
    </source>
</evidence>
<reference evidence="2" key="1">
    <citation type="journal article" date="2020" name="Nat. Commun.">
        <title>Large-scale genome sequencing of mycorrhizal fungi provides insights into the early evolution of symbiotic traits.</title>
        <authorList>
            <person name="Miyauchi S."/>
            <person name="Kiss E."/>
            <person name="Kuo A."/>
            <person name="Drula E."/>
            <person name="Kohler A."/>
            <person name="Sanchez-Garcia M."/>
            <person name="Morin E."/>
            <person name="Andreopoulos B."/>
            <person name="Barry K.W."/>
            <person name="Bonito G."/>
            <person name="Buee M."/>
            <person name="Carver A."/>
            <person name="Chen C."/>
            <person name="Cichocki N."/>
            <person name="Clum A."/>
            <person name="Culley D."/>
            <person name="Crous P.W."/>
            <person name="Fauchery L."/>
            <person name="Girlanda M."/>
            <person name="Hayes R.D."/>
            <person name="Keri Z."/>
            <person name="LaButti K."/>
            <person name="Lipzen A."/>
            <person name="Lombard V."/>
            <person name="Magnuson J."/>
            <person name="Maillard F."/>
            <person name="Murat C."/>
            <person name="Nolan M."/>
            <person name="Ohm R.A."/>
            <person name="Pangilinan J."/>
            <person name="Pereira M.F."/>
            <person name="Perotto S."/>
            <person name="Peter M."/>
            <person name="Pfister S."/>
            <person name="Riley R."/>
            <person name="Sitrit Y."/>
            <person name="Stielow J.B."/>
            <person name="Szollosi G."/>
            <person name="Zifcakova L."/>
            <person name="Stursova M."/>
            <person name="Spatafora J.W."/>
            <person name="Tedersoo L."/>
            <person name="Vaario L.M."/>
            <person name="Yamada A."/>
            <person name="Yan M."/>
            <person name="Wang P."/>
            <person name="Xu J."/>
            <person name="Bruns T."/>
            <person name="Baldrian P."/>
            <person name="Vilgalys R."/>
            <person name="Dunand C."/>
            <person name="Henrissat B."/>
            <person name="Grigoriev I.V."/>
            <person name="Hibbett D."/>
            <person name="Nagy L.G."/>
            <person name="Martin F.M."/>
        </authorList>
    </citation>
    <scope>NUCLEOTIDE SEQUENCE</scope>
    <source>
        <strain evidence="2">UH-Tt-Lm1</strain>
    </source>
</reference>